<feature type="transmembrane region" description="Helical" evidence="1">
    <location>
        <begin position="127"/>
        <end position="151"/>
    </location>
</feature>
<accession>A0AAP9EDE9</accession>
<keyword evidence="3" id="KW-1185">Reference proteome</keyword>
<dbReference type="AlphaFoldDB" id="A0AAP9EDE9"/>
<feature type="transmembrane region" description="Helical" evidence="1">
    <location>
        <begin position="201"/>
        <end position="223"/>
    </location>
</feature>
<feature type="transmembrane region" description="Helical" evidence="1">
    <location>
        <begin position="7"/>
        <end position="28"/>
    </location>
</feature>
<feature type="transmembrane region" description="Helical" evidence="1">
    <location>
        <begin position="48"/>
        <end position="67"/>
    </location>
</feature>
<organism evidence="2 3">
    <name type="scientific">Leuconostoc lactis</name>
    <dbReference type="NCBI Taxonomy" id="1246"/>
    <lineage>
        <taxon>Bacteria</taxon>
        <taxon>Bacillati</taxon>
        <taxon>Bacillota</taxon>
        <taxon>Bacilli</taxon>
        <taxon>Lactobacillales</taxon>
        <taxon>Lactobacillaceae</taxon>
        <taxon>Leuconostoc</taxon>
    </lineage>
</organism>
<keyword evidence="1" id="KW-1133">Transmembrane helix</keyword>
<name>A0AAP9EDE9_LEULA</name>
<dbReference type="GeneID" id="66532178"/>
<proteinExistence type="predicted"/>
<keyword evidence="1" id="KW-0472">Membrane</keyword>
<evidence type="ECO:0000313" key="2">
    <source>
        <dbReference type="EMBL" id="QEA44651.1"/>
    </source>
</evidence>
<evidence type="ECO:0000313" key="3">
    <source>
        <dbReference type="Proteomes" id="UP000321298"/>
    </source>
</evidence>
<sequence>MIYERRFWISTLTITIFMSLFYVLNMSWEAVNYSDWLGFEVVTGGNYFQNWTWQVVLSTALLLYWSINYSFSIQKTVRFGASGQLGRAIIRRTYILAAVFGLIYWIMPYFRIWFFNPTETQLVNFSFIWFLQVVISILWSLIIVNLTLLVYSYWHQSTIIIGLVVLIIVVTSLHFGPLSQSLLSDTQVTAMLNNQSYRSGIIRAMLTIILIVVILYILKVWFLRSFRRWEWVK</sequence>
<reference evidence="2 3" key="1">
    <citation type="submission" date="2019-06" db="EMBL/GenBank/DDBJ databases">
        <title>Genome analyses of bacteria isolated from kimchi.</title>
        <authorList>
            <person name="Lee S."/>
            <person name="Ahn S."/>
            <person name="Roh S."/>
        </authorList>
    </citation>
    <scope>NUCLEOTIDE SEQUENCE [LARGE SCALE GENOMIC DNA]</scope>
    <source>
        <strain evidence="2 3">CBA3625</strain>
    </source>
</reference>
<dbReference type="RefSeq" id="WP_141308617.1">
    <property type="nucleotide sequence ID" value="NZ_CP042387.1"/>
</dbReference>
<dbReference type="Proteomes" id="UP000321298">
    <property type="component" value="Chromosome"/>
</dbReference>
<protein>
    <submittedName>
        <fullName evidence="2">Uncharacterized protein</fullName>
    </submittedName>
</protein>
<dbReference type="EMBL" id="CP042387">
    <property type="protein sequence ID" value="QEA44651.1"/>
    <property type="molecule type" value="Genomic_DNA"/>
</dbReference>
<gene>
    <name evidence="2" type="ORF">FGL83_08205</name>
</gene>
<evidence type="ECO:0000256" key="1">
    <source>
        <dbReference type="SAM" id="Phobius"/>
    </source>
</evidence>
<feature type="transmembrane region" description="Helical" evidence="1">
    <location>
        <begin position="88"/>
        <end position="107"/>
    </location>
</feature>
<feature type="transmembrane region" description="Helical" evidence="1">
    <location>
        <begin position="158"/>
        <end position="176"/>
    </location>
</feature>
<keyword evidence="1" id="KW-0812">Transmembrane</keyword>